<comment type="caution">
    <text evidence="2">The sequence shown here is derived from an EMBL/GenBank/DDBJ whole genome shotgun (WGS) entry which is preliminary data.</text>
</comment>
<keyword evidence="1" id="KW-0472">Membrane</keyword>
<dbReference type="Proteomes" id="UP001165685">
    <property type="component" value="Unassembled WGS sequence"/>
</dbReference>
<gene>
    <name evidence="2" type="ORF">O4U47_17365</name>
</gene>
<organism evidence="2 3">
    <name type="scientific">Nocardiopsis suaedae</name>
    <dbReference type="NCBI Taxonomy" id="3018444"/>
    <lineage>
        <taxon>Bacteria</taxon>
        <taxon>Bacillati</taxon>
        <taxon>Actinomycetota</taxon>
        <taxon>Actinomycetes</taxon>
        <taxon>Streptosporangiales</taxon>
        <taxon>Nocardiopsidaceae</taxon>
        <taxon>Nocardiopsis</taxon>
    </lineage>
</organism>
<feature type="transmembrane region" description="Helical" evidence="1">
    <location>
        <begin position="209"/>
        <end position="230"/>
    </location>
</feature>
<evidence type="ECO:0000313" key="3">
    <source>
        <dbReference type="Proteomes" id="UP001165685"/>
    </source>
</evidence>
<feature type="transmembrane region" description="Helical" evidence="1">
    <location>
        <begin position="6"/>
        <end position="27"/>
    </location>
</feature>
<reference evidence="2" key="1">
    <citation type="submission" date="2023-01" db="EMBL/GenBank/DDBJ databases">
        <title>Draft genome sequence of Nocardiopsis sp. LSu2-4 isolated from halophytes.</title>
        <authorList>
            <person name="Duangmal K."/>
            <person name="Chantavorakit T."/>
        </authorList>
    </citation>
    <scope>NUCLEOTIDE SEQUENCE</scope>
    <source>
        <strain evidence="2">LSu2-4</strain>
    </source>
</reference>
<keyword evidence="3" id="KW-1185">Reference proteome</keyword>
<evidence type="ECO:0000313" key="2">
    <source>
        <dbReference type="EMBL" id="MDA2806284.1"/>
    </source>
</evidence>
<feature type="transmembrane region" description="Helical" evidence="1">
    <location>
        <begin position="80"/>
        <end position="97"/>
    </location>
</feature>
<protein>
    <submittedName>
        <fullName evidence="2">GAP family protein</fullName>
    </submittedName>
</protein>
<keyword evidence="1" id="KW-0812">Transmembrane</keyword>
<name>A0ABT4TPT3_9ACTN</name>
<feature type="transmembrane region" description="Helical" evidence="1">
    <location>
        <begin position="120"/>
        <end position="144"/>
    </location>
</feature>
<evidence type="ECO:0000256" key="1">
    <source>
        <dbReference type="SAM" id="Phobius"/>
    </source>
</evidence>
<proteinExistence type="predicted"/>
<dbReference type="InterPro" id="IPR021315">
    <property type="entry name" value="Gap/Sap"/>
</dbReference>
<feature type="transmembrane region" description="Helical" evidence="1">
    <location>
        <begin position="164"/>
        <end position="182"/>
    </location>
</feature>
<dbReference type="EMBL" id="JAQFWP010000032">
    <property type="protein sequence ID" value="MDA2806284.1"/>
    <property type="molecule type" value="Genomic_DNA"/>
</dbReference>
<feature type="transmembrane region" description="Helical" evidence="1">
    <location>
        <begin position="39"/>
        <end position="60"/>
    </location>
</feature>
<keyword evidence="1" id="KW-1133">Transmembrane helix</keyword>
<sequence>METLGQLLPLALLDTVSVATLAIPVWFLLAPRGPRIGNVLLYLALVGGGYLLLGVLLTGAVDRLRDPLGDVLASPAADTALGAAGAALILAGLWYGMRRRPASGLGRLTRWRESAVGEDASAGGVLTVALLAVALEVPTMFPYLAAMDILSGQGLTGAGAAPVLAVYCLVMVAPALLATLLFQASRGALRPVLDRVDTWLRDNAQENTAWLLAIAGFLLLSDSTLFQRFLDALRDAA</sequence>
<accession>A0ABT4TPT3</accession>
<dbReference type="Pfam" id="PF11139">
    <property type="entry name" value="SfLAP"/>
    <property type="match status" value="1"/>
</dbReference>
<dbReference type="RefSeq" id="WP_270678924.1">
    <property type="nucleotide sequence ID" value="NZ_JAQFWP010000032.1"/>
</dbReference>